<feature type="compositionally biased region" description="Polar residues" evidence="1">
    <location>
        <begin position="14"/>
        <end position="25"/>
    </location>
</feature>
<evidence type="ECO:0000256" key="1">
    <source>
        <dbReference type="SAM" id="MobiDB-lite"/>
    </source>
</evidence>
<sequence length="273" mass="30508">MEERGVENNLHLGQFTQTPGLTSNNRCKKEKKSIGSPLLFFSLPVTHSPVSERLSGGLAATTGREAAPFAGPFAGDENPLDYSLIVLFSPHTEAFKKVPVLVVHISHEMVEEVTKAALSVFLRILLIHKLLGTGDLLIWCKTMNASYRYPCFFRIQNGTVHNSLDSTIAQDFHVVSNVDMQCMWELLDRFPAVAAAIKNFKALTTCEQDTSLVDYKQRSQVAVSTIISRKGKRQKEKGQHSVVKKHTWKYPKSRHALAMSSTTPDRVAESRLR</sequence>
<dbReference type="Gramene" id="TVU16484">
    <property type="protein sequence ID" value="TVU16484"/>
    <property type="gene ID" value="EJB05_40052"/>
</dbReference>
<feature type="region of interest" description="Disordered" evidence="1">
    <location>
        <begin position="1"/>
        <end position="28"/>
    </location>
</feature>
<protein>
    <submittedName>
        <fullName evidence="2">Uncharacterized protein</fullName>
    </submittedName>
</protein>
<organism evidence="2 3">
    <name type="scientific">Eragrostis curvula</name>
    <name type="common">weeping love grass</name>
    <dbReference type="NCBI Taxonomy" id="38414"/>
    <lineage>
        <taxon>Eukaryota</taxon>
        <taxon>Viridiplantae</taxon>
        <taxon>Streptophyta</taxon>
        <taxon>Embryophyta</taxon>
        <taxon>Tracheophyta</taxon>
        <taxon>Spermatophyta</taxon>
        <taxon>Magnoliopsida</taxon>
        <taxon>Liliopsida</taxon>
        <taxon>Poales</taxon>
        <taxon>Poaceae</taxon>
        <taxon>PACMAD clade</taxon>
        <taxon>Chloridoideae</taxon>
        <taxon>Eragrostideae</taxon>
        <taxon>Eragrostidinae</taxon>
        <taxon>Eragrostis</taxon>
    </lineage>
</organism>
<feature type="non-terminal residue" evidence="2">
    <location>
        <position position="1"/>
    </location>
</feature>
<accession>A0A5J9TYL5</accession>
<keyword evidence="3" id="KW-1185">Reference proteome</keyword>
<name>A0A5J9TYL5_9POAL</name>
<dbReference type="EMBL" id="RWGY01000031">
    <property type="protein sequence ID" value="TVU16484.1"/>
    <property type="molecule type" value="Genomic_DNA"/>
</dbReference>
<reference evidence="2 3" key="1">
    <citation type="journal article" date="2019" name="Sci. Rep.">
        <title>A high-quality genome of Eragrostis curvula grass provides insights into Poaceae evolution and supports new strategies to enhance forage quality.</title>
        <authorList>
            <person name="Carballo J."/>
            <person name="Santos B.A.C.M."/>
            <person name="Zappacosta D."/>
            <person name="Garbus I."/>
            <person name="Selva J.P."/>
            <person name="Gallo C.A."/>
            <person name="Diaz A."/>
            <person name="Albertini E."/>
            <person name="Caccamo M."/>
            <person name="Echenique V."/>
        </authorList>
    </citation>
    <scope>NUCLEOTIDE SEQUENCE [LARGE SCALE GENOMIC DNA]</scope>
    <source>
        <strain evidence="3">cv. Victoria</strain>
        <tissue evidence="2">Leaf</tissue>
    </source>
</reference>
<proteinExistence type="predicted"/>
<gene>
    <name evidence="2" type="ORF">EJB05_40052</name>
</gene>
<evidence type="ECO:0000313" key="3">
    <source>
        <dbReference type="Proteomes" id="UP000324897"/>
    </source>
</evidence>
<comment type="caution">
    <text evidence="2">The sequence shown here is derived from an EMBL/GenBank/DDBJ whole genome shotgun (WGS) entry which is preliminary data.</text>
</comment>
<evidence type="ECO:0000313" key="2">
    <source>
        <dbReference type="EMBL" id="TVU16484.1"/>
    </source>
</evidence>
<dbReference type="AlphaFoldDB" id="A0A5J9TYL5"/>
<dbReference type="Proteomes" id="UP000324897">
    <property type="component" value="Unassembled WGS sequence"/>
</dbReference>
<feature type="region of interest" description="Disordered" evidence="1">
    <location>
        <begin position="254"/>
        <end position="273"/>
    </location>
</feature>